<protein>
    <submittedName>
        <fullName evidence="1">Uncharacterized protein</fullName>
    </submittedName>
</protein>
<reference evidence="2" key="1">
    <citation type="journal article" date="2024" name="Proc. Natl. Acad. Sci. U.S.A.">
        <title>Extraordinary preservation of gene collinearity over three hundred million years revealed in homosporous lycophytes.</title>
        <authorList>
            <person name="Li C."/>
            <person name="Wickell D."/>
            <person name="Kuo L.Y."/>
            <person name="Chen X."/>
            <person name="Nie B."/>
            <person name="Liao X."/>
            <person name="Peng D."/>
            <person name="Ji J."/>
            <person name="Jenkins J."/>
            <person name="Williams M."/>
            <person name="Shu S."/>
            <person name="Plott C."/>
            <person name="Barry K."/>
            <person name="Rajasekar S."/>
            <person name="Grimwood J."/>
            <person name="Han X."/>
            <person name="Sun S."/>
            <person name="Hou Z."/>
            <person name="He W."/>
            <person name="Dai G."/>
            <person name="Sun C."/>
            <person name="Schmutz J."/>
            <person name="Leebens-Mack J.H."/>
            <person name="Li F.W."/>
            <person name="Wang L."/>
        </authorList>
    </citation>
    <scope>NUCLEOTIDE SEQUENCE [LARGE SCALE GENOMIC DNA]</scope>
    <source>
        <strain evidence="2">cv. PW_Plant_1</strain>
    </source>
</reference>
<dbReference type="EMBL" id="CM055110">
    <property type="protein sequence ID" value="KAJ7521792.1"/>
    <property type="molecule type" value="Genomic_DNA"/>
</dbReference>
<evidence type="ECO:0000313" key="2">
    <source>
        <dbReference type="Proteomes" id="UP001162992"/>
    </source>
</evidence>
<accession>A0ACC2AX33</accession>
<gene>
    <name evidence="1" type="ORF">O6H91_19G068100</name>
</gene>
<comment type="caution">
    <text evidence="1">The sequence shown here is derived from an EMBL/GenBank/DDBJ whole genome shotgun (WGS) entry which is preliminary data.</text>
</comment>
<sequence>MRPQQTSCLILVAATATILSYLVGCSKAQEVEQKLVPPTTSAGFNASLAARLDKEFTTWISGFRHLKHSVSKIASTKLTPCKVITVDKRGGFGTVQTVQAAVDAVMNFNFQRVIIMIHAGIYRPFARGGISNLLVTDDLYDWNLREKVIVPKLKPFITFQGEGSQYTIIEWDDTASKLGPGGQPLGTYNSATVAIDSPYFTAKNITFSNIAPAPPPGAEGQQAVALRISGDTAAFYGCQFLGAQDTLYDHEGRHFFRDCYVEGSVDFIFGDGLSMYYNCQLHAISKTIYGAVTAQQRGGLFDDTGFSFVNCQVTGSGALYLGRAWGTFSRVVYAYTYMDPIIIPEGWYNWGDPAREQTVFYGLYNCYGPGANYQGRVAWSRELTSLEAQPFLTLSFIDGEEWLQF</sequence>
<evidence type="ECO:0000313" key="1">
    <source>
        <dbReference type="EMBL" id="KAJ7521792.1"/>
    </source>
</evidence>
<organism evidence="1 2">
    <name type="scientific">Diphasiastrum complanatum</name>
    <name type="common">Issler's clubmoss</name>
    <name type="synonym">Lycopodium complanatum</name>
    <dbReference type="NCBI Taxonomy" id="34168"/>
    <lineage>
        <taxon>Eukaryota</taxon>
        <taxon>Viridiplantae</taxon>
        <taxon>Streptophyta</taxon>
        <taxon>Embryophyta</taxon>
        <taxon>Tracheophyta</taxon>
        <taxon>Lycopodiopsida</taxon>
        <taxon>Lycopodiales</taxon>
        <taxon>Lycopodiaceae</taxon>
        <taxon>Lycopodioideae</taxon>
        <taxon>Diphasiastrum</taxon>
    </lineage>
</organism>
<keyword evidence="2" id="KW-1185">Reference proteome</keyword>
<name>A0ACC2AX33_DIPCM</name>
<proteinExistence type="predicted"/>
<dbReference type="Proteomes" id="UP001162992">
    <property type="component" value="Chromosome 19"/>
</dbReference>